<keyword evidence="3" id="KW-0808">Transferase</keyword>
<feature type="domain" description="PHD-type" evidence="19">
    <location>
        <begin position="1211"/>
        <end position="1317"/>
    </location>
</feature>
<dbReference type="SMART" id="SM00317">
    <property type="entry name" value="SET"/>
    <property type="match status" value="1"/>
</dbReference>
<dbReference type="Gene3D" id="3.30.40.10">
    <property type="entry name" value="Zinc/RING finger domain, C3HC4 (zinc finger)"/>
    <property type="match status" value="5"/>
</dbReference>
<evidence type="ECO:0000256" key="4">
    <source>
        <dbReference type="ARBA" id="ARBA00022691"/>
    </source>
</evidence>
<keyword evidence="13" id="KW-0539">Nucleus</keyword>
<evidence type="ECO:0008006" key="22">
    <source>
        <dbReference type="Google" id="ProtNLM"/>
    </source>
</evidence>
<dbReference type="GO" id="GO:0005634">
    <property type="term" value="C:nucleus"/>
    <property type="evidence" value="ECO:0007669"/>
    <property type="project" value="UniProtKB-SubCell"/>
</dbReference>
<dbReference type="CDD" id="cd15489">
    <property type="entry name" value="PHD_SF"/>
    <property type="match status" value="1"/>
</dbReference>
<dbReference type="CDD" id="cd10518">
    <property type="entry name" value="SET_SETD1-like"/>
    <property type="match status" value="1"/>
</dbReference>
<feature type="domain" description="PHD-type" evidence="16">
    <location>
        <begin position="444"/>
        <end position="518"/>
    </location>
</feature>
<dbReference type="PANTHER" id="PTHR45888:SF5">
    <property type="entry name" value="D4, ISOFORM A"/>
    <property type="match status" value="1"/>
</dbReference>
<evidence type="ECO:0000256" key="5">
    <source>
        <dbReference type="ARBA" id="ARBA00022723"/>
    </source>
</evidence>
<dbReference type="InterPro" id="IPR001841">
    <property type="entry name" value="Znf_RING"/>
</dbReference>
<comment type="caution">
    <text evidence="20">The sequence shown here is derived from an EMBL/GenBank/DDBJ whole genome shotgun (WGS) entry which is preliminary data.</text>
</comment>
<dbReference type="InterPro" id="IPR046341">
    <property type="entry name" value="SET_dom_sf"/>
</dbReference>
<dbReference type="SMART" id="SM00249">
    <property type="entry name" value="PHD"/>
    <property type="match status" value="7"/>
</dbReference>
<dbReference type="GO" id="GO:0032259">
    <property type="term" value="P:methylation"/>
    <property type="evidence" value="ECO:0007669"/>
    <property type="project" value="UniProtKB-KW"/>
</dbReference>
<keyword evidence="5" id="KW-0479">Metal-binding</keyword>
<dbReference type="InterPro" id="IPR001487">
    <property type="entry name" value="Bromodomain"/>
</dbReference>
<dbReference type="InterPro" id="IPR034732">
    <property type="entry name" value="EPHD"/>
</dbReference>
<keyword evidence="11" id="KW-0103">Bromodomain</keyword>
<dbReference type="InterPro" id="IPR036427">
    <property type="entry name" value="Bromodomain-like_sf"/>
</dbReference>
<keyword evidence="7 14" id="KW-0863">Zinc-finger</keyword>
<keyword evidence="9" id="KW-0156">Chromatin regulator</keyword>
<feature type="region of interest" description="Disordered" evidence="15">
    <location>
        <begin position="34"/>
        <end position="79"/>
    </location>
</feature>
<keyword evidence="8" id="KW-0862">Zinc</keyword>
<feature type="domain" description="Post-SET" evidence="18">
    <location>
        <begin position="1680"/>
        <end position="1696"/>
    </location>
</feature>
<dbReference type="GO" id="GO:0008270">
    <property type="term" value="F:zinc ion binding"/>
    <property type="evidence" value="ECO:0007669"/>
    <property type="project" value="UniProtKB-KW"/>
</dbReference>
<dbReference type="InterPro" id="IPR003616">
    <property type="entry name" value="Post-SET_dom"/>
</dbReference>
<dbReference type="Gene3D" id="1.20.920.10">
    <property type="entry name" value="Bromodomain-like"/>
    <property type="match status" value="1"/>
</dbReference>
<dbReference type="SUPFAM" id="SSF57903">
    <property type="entry name" value="FYVE/PHD zinc finger"/>
    <property type="match status" value="3"/>
</dbReference>
<evidence type="ECO:0000256" key="1">
    <source>
        <dbReference type="ARBA" id="ARBA00004123"/>
    </source>
</evidence>
<feature type="domain" description="PHD-type" evidence="16">
    <location>
        <begin position="362"/>
        <end position="413"/>
    </location>
</feature>
<evidence type="ECO:0000256" key="2">
    <source>
        <dbReference type="ARBA" id="ARBA00022603"/>
    </source>
</evidence>
<evidence type="ECO:0000313" key="21">
    <source>
        <dbReference type="Proteomes" id="UP000187209"/>
    </source>
</evidence>
<dbReference type="PROSITE" id="PS50280">
    <property type="entry name" value="SET"/>
    <property type="match status" value="1"/>
</dbReference>
<evidence type="ECO:0000259" key="16">
    <source>
        <dbReference type="PROSITE" id="PS50016"/>
    </source>
</evidence>
<evidence type="ECO:0000256" key="7">
    <source>
        <dbReference type="ARBA" id="ARBA00022771"/>
    </source>
</evidence>
<evidence type="ECO:0000256" key="12">
    <source>
        <dbReference type="ARBA" id="ARBA00023163"/>
    </source>
</evidence>
<dbReference type="SMART" id="SM00297">
    <property type="entry name" value="BROMO"/>
    <property type="match status" value="1"/>
</dbReference>
<evidence type="ECO:0000256" key="11">
    <source>
        <dbReference type="ARBA" id="ARBA00023117"/>
    </source>
</evidence>
<dbReference type="OrthoDB" id="308383at2759"/>
<keyword evidence="6" id="KW-0677">Repeat</keyword>
<reference evidence="20 21" key="1">
    <citation type="submission" date="2016-11" db="EMBL/GenBank/DDBJ databases">
        <title>The macronuclear genome of Stentor coeruleus: a giant cell with tiny introns.</title>
        <authorList>
            <person name="Slabodnick M."/>
            <person name="Ruby J.G."/>
            <person name="Reiff S.B."/>
            <person name="Swart E.C."/>
            <person name="Gosai S."/>
            <person name="Prabakaran S."/>
            <person name="Witkowska E."/>
            <person name="Larue G.E."/>
            <person name="Fisher S."/>
            <person name="Freeman R.M."/>
            <person name="Gunawardena J."/>
            <person name="Chu W."/>
            <person name="Stover N.A."/>
            <person name="Gregory B.D."/>
            <person name="Nowacki M."/>
            <person name="Derisi J."/>
            <person name="Roy S.W."/>
            <person name="Marshall W.F."/>
            <person name="Sood P."/>
        </authorList>
    </citation>
    <scope>NUCLEOTIDE SEQUENCE [LARGE SCALE GENOMIC DNA]</scope>
    <source>
        <strain evidence="20">WM001</strain>
    </source>
</reference>
<name>A0A1R2BDD9_9CILI</name>
<dbReference type="Pfam" id="PF13832">
    <property type="entry name" value="zf-HC5HC2H_2"/>
    <property type="match status" value="1"/>
</dbReference>
<protein>
    <recommendedName>
        <fullName evidence="22">Histone-lysine N-methyltransferase</fullName>
    </recommendedName>
</protein>
<dbReference type="SUPFAM" id="SSF47370">
    <property type="entry name" value="Bromodomain"/>
    <property type="match status" value="1"/>
</dbReference>
<dbReference type="Pfam" id="PF00856">
    <property type="entry name" value="SET"/>
    <property type="match status" value="1"/>
</dbReference>
<dbReference type="InterPro" id="IPR011011">
    <property type="entry name" value="Znf_FYVE_PHD"/>
</dbReference>
<accession>A0A1R2BDD9</accession>
<evidence type="ECO:0000256" key="10">
    <source>
        <dbReference type="ARBA" id="ARBA00023015"/>
    </source>
</evidence>
<keyword evidence="12" id="KW-0804">Transcription</keyword>
<evidence type="ECO:0000259" key="17">
    <source>
        <dbReference type="PROSITE" id="PS50280"/>
    </source>
</evidence>
<dbReference type="PANTHER" id="PTHR45888">
    <property type="entry name" value="HL01030P-RELATED"/>
    <property type="match status" value="1"/>
</dbReference>
<comment type="subcellular location">
    <subcellularLocation>
        <location evidence="1">Nucleus</location>
    </subcellularLocation>
</comment>
<dbReference type="PROSITE" id="PS50016">
    <property type="entry name" value="ZF_PHD_2"/>
    <property type="match status" value="2"/>
</dbReference>
<evidence type="ECO:0000256" key="3">
    <source>
        <dbReference type="ARBA" id="ARBA00022679"/>
    </source>
</evidence>
<evidence type="ECO:0000256" key="13">
    <source>
        <dbReference type="ARBA" id="ARBA00023242"/>
    </source>
</evidence>
<dbReference type="SUPFAM" id="SSF82199">
    <property type="entry name" value="SET domain"/>
    <property type="match status" value="1"/>
</dbReference>
<dbReference type="InterPro" id="IPR001214">
    <property type="entry name" value="SET_dom"/>
</dbReference>
<evidence type="ECO:0000256" key="15">
    <source>
        <dbReference type="SAM" id="MobiDB-lite"/>
    </source>
</evidence>
<dbReference type="PROSITE" id="PS51805">
    <property type="entry name" value="EPHD"/>
    <property type="match status" value="1"/>
</dbReference>
<sequence>MSRKKNFDFPEIGNISTLEYYNLLLNGKRATRYSTKEAQGSSQQTVQKPPVQKQVKKKPKKDNSSPYKKKKNDELVPPSPPEEIAKLKYLYGCVYGEDAIERKIWIEDDTGMWSGVIEKFEEVQGEDMLPVKYYVGGKCIDLREVKAYLSGEFVEYQGKECEVLWNFPPPLSYPEVLLKTPECKIINADIHELRQPRLSTELNTWIEKRRDLEVHDSNINSFYFRFLSMKNSRQKVLLLRKHEVTGKYFVYKDKQFRWINSDKITFFCNKTEPSIPFNLLASFVQGQNLRKLYKNYFMHCEYSFPKIAQEDKQFRKQTRCKICEYILDVLEYKQCEDCQSCYHTQCLDPVACKAGFRNLWRCPDCPRCENCLGKSDKLLRCMDCNNYFHEKCVDSNVLPTPGKLWKCELCAQCMHCKIRPTEASVKWNENITKCTSCDSKWKKGEYCSICLNFWFSKKGRQSRTEQRLSQNDDPEMIECDKCKMWVHLLCETSMTPILWQQFTADKNMKYYCPKCNKEKQNGEMQQIINQLIELEKNGYFIKKIDEAYYSKVIKNPMFFDTMIENAKEGMYFNNTQLLRDHFTLLCENAMHYLKANTDGYKAAKKLLDDGTNLLDMKFMPSKRKKPTSVPIQKKPKYESDLEDFNIELPTSLDTPEFYEFSIDLLSSLPPVNFHPALTIIINKLDIQPFMGPKPLLSFYPDPISISFSDPVLCLIEQCYICASFIQTFGALVCRICSRAFHEFCIISPPIQNTNSWRCRDCRVCEICNSTQDAMNILYCKKCEKGYDVQCLWPNVKGGLFLKDWVCDKCFKCERCSSKSYHKEGFNPSREDFFSDFSLCFKCKWVVVNKDYCPECEKDWSSPYDQDPVVKDKILCRSCEYYFHPECAHDWKNVCSRCNENSFEYLRIEHGTVEKVQTLINLMSQSNVYQILSKQLIQNRYNLDPDLANLLANFFLVDNYEFMTTNNEIRNFFNSRGVEIVRKTTKRKPQYENTRVGRIEGLRASEIPMPRSPLVRMHRPKEFLHLWNIEWDTSAIILSLNKVLTPLDNIEVVEVLFQPKVSERPILCVISEFIWDFEDISEYMDFHKGPENTPTQRYDLLGSMTKESFFQSDEMMFDDRSDSGKYNDVSQEVLMKEYSHEQTINYYISHEFPASLAFIRKFESWLKEHLLDITQHIINTSKILPSEEIKTQLPQSSLDKVNENIQNDMTKCLSCILCKESGEKLISGRLIPCEDSTWVHVNCAFWSSEVRTDEHGVLLNFHNSLSRGKKNKCKECGKVGATINCGAKKCHNSYHFPCALTGKVTLLENKNALCEGCSSSKDSSKIACIDFLISTHQEKYTISKSKKQSKKPNFVQGQYNRIGSVILSDISNEKFLSYRLAWVNGTRKVLRCEKKNGIFSVGICCNALDMSFLGSYIESNDMIKSSMENPQEMCSANEIEDLWPVLKKGESFVLKSAGDFFGINWSTYYSPVINNPELMSTVKDNKTILEKIANIKPSIFGASRLAPYTKHKAALKISKSHISQKSASHEEQLEGKSETSLVSEYRKYTKAIDRDSNLDVRSSNIHGLGLFTLKDVSPGKIVVEYIGEIIRNRVADMREKEYEHKGIGQGSCYLFRLDEEHVIDATVKGGKARFINHSCQPNCAASVCDIEGSKHILLFAKRFIHKGEEITYDYNFDVEEDKISCQCGSKDCQGKLN</sequence>
<dbReference type="PROSITE" id="PS50868">
    <property type="entry name" value="POST_SET"/>
    <property type="match status" value="1"/>
</dbReference>
<evidence type="ECO:0000256" key="9">
    <source>
        <dbReference type="ARBA" id="ARBA00022853"/>
    </source>
</evidence>
<keyword evidence="4" id="KW-0949">S-adenosyl-L-methionine</keyword>
<gene>
    <name evidence="20" type="ORF">SteCoe_26223</name>
</gene>
<dbReference type="Proteomes" id="UP000187209">
    <property type="component" value="Unassembled WGS sequence"/>
</dbReference>
<dbReference type="Pfam" id="PF00439">
    <property type="entry name" value="Bromodomain"/>
    <property type="match status" value="1"/>
</dbReference>
<proteinExistence type="predicted"/>
<dbReference type="EMBL" id="MPUH01000729">
    <property type="protein sequence ID" value="OMJ74773.1"/>
    <property type="molecule type" value="Genomic_DNA"/>
</dbReference>
<evidence type="ECO:0000256" key="8">
    <source>
        <dbReference type="ARBA" id="ARBA00022833"/>
    </source>
</evidence>
<evidence type="ECO:0000256" key="6">
    <source>
        <dbReference type="ARBA" id="ARBA00022737"/>
    </source>
</evidence>
<dbReference type="InterPro" id="IPR001965">
    <property type="entry name" value="Znf_PHD"/>
</dbReference>
<dbReference type="GO" id="GO:0016279">
    <property type="term" value="F:protein-lysine N-methyltransferase activity"/>
    <property type="evidence" value="ECO:0007669"/>
    <property type="project" value="UniProtKB-ARBA"/>
</dbReference>
<evidence type="ECO:0000256" key="14">
    <source>
        <dbReference type="PROSITE-ProRule" id="PRU00146"/>
    </source>
</evidence>
<keyword evidence="2" id="KW-0489">Methyltransferase</keyword>
<keyword evidence="21" id="KW-1185">Reference proteome</keyword>
<dbReference type="GO" id="GO:0140938">
    <property type="term" value="F:histone H3 methyltransferase activity"/>
    <property type="evidence" value="ECO:0007669"/>
    <property type="project" value="UniProtKB-ARBA"/>
</dbReference>
<feature type="domain" description="SET" evidence="17">
    <location>
        <begin position="1555"/>
        <end position="1674"/>
    </location>
</feature>
<evidence type="ECO:0000313" key="20">
    <source>
        <dbReference type="EMBL" id="OMJ74773.1"/>
    </source>
</evidence>
<keyword evidence="10" id="KW-0805">Transcription regulation</keyword>
<evidence type="ECO:0000259" key="18">
    <source>
        <dbReference type="PROSITE" id="PS50868"/>
    </source>
</evidence>
<organism evidence="20 21">
    <name type="scientific">Stentor coeruleus</name>
    <dbReference type="NCBI Taxonomy" id="5963"/>
    <lineage>
        <taxon>Eukaryota</taxon>
        <taxon>Sar</taxon>
        <taxon>Alveolata</taxon>
        <taxon>Ciliophora</taxon>
        <taxon>Postciliodesmatophora</taxon>
        <taxon>Heterotrichea</taxon>
        <taxon>Heterotrichida</taxon>
        <taxon>Stentoridae</taxon>
        <taxon>Stentor</taxon>
    </lineage>
</organism>
<dbReference type="SMART" id="SM00184">
    <property type="entry name" value="RING"/>
    <property type="match status" value="7"/>
</dbReference>
<evidence type="ECO:0000259" key="19">
    <source>
        <dbReference type="PROSITE" id="PS51805"/>
    </source>
</evidence>
<dbReference type="InterPro" id="IPR013083">
    <property type="entry name" value="Znf_RING/FYVE/PHD"/>
</dbReference>
<dbReference type="InterPro" id="IPR019787">
    <property type="entry name" value="Znf_PHD-finger"/>
</dbReference>
<dbReference type="Gene3D" id="2.170.270.10">
    <property type="entry name" value="SET domain"/>
    <property type="match status" value="1"/>
</dbReference>
<feature type="compositionally biased region" description="Low complexity" evidence="15">
    <location>
        <begin position="41"/>
        <end position="53"/>
    </location>
</feature>